<feature type="compositionally biased region" description="Low complexity" evidence="1">
    <location>
        <begin position="217"/>
        <end position="229"/>
    </location>
</feature>
<gene>
    <name evidence="3" type="ORF">GCM10009751_12070</name>
</gene>
<dbReference type="InterPro" id="IPR015002">
    <property type="entry name" value="T6SS_Tdi1_C"/>
</dbReference>
<protein>
    <recommendedName>
        <fullName evidence="2">T6SS immunity protein Tdi1 C-terminal domain-containing protein</fullName>
    </recommendedName>
</protein>
<proteinExistence type="predicted"/>
<evidence type="ECO:0000313" key="3">
    <source>
        <dbReference type="EMBL" id="GAA1856449.1"/>
    </source>
</evidence>
<sequence length="288" mass="30557">MQLIREFTPAAFDFAMASWSWLGITDHVPRFATCFGDMFLESPAGWWFLDTVEGSLELRWRTMNEMFADLKTADGRAEYLLEDTLGQAAERGMSLAGDEVFAFIPAPAITGTMDPDNLTPLRFAIAASLAGRIHQELRLAARALPAAPTPVPPPVAAPPSAGGYPAPAHVPAHQVSTYRPPAPVPAGQVPGHHAPPLPAEPEPVSPRRYASGPTPAVPAAAVPAAAAARPARRYDNPAPYDTPPPLPAWAPPSHVPPETTLTGSYPATRNPAPPEPGPAPARRARHFA</sequence>
<name>A0ABP4ZL96_9MICO</name>
<dbReference type="Pfam" id="PF08906">
    <property type="entry name" value="T6SS_Tdi1_C"/>
    <property type="match status" value="1"/>
</dbReference>
<feature type="domain" description="T6SS immunity protein Tdi1 C-terminal" evidence="2">
    <location>
        <begin position="62"/>
        <end position="122"/>
    </location>
</feature>
<evidence type="ECO:0000259" key="2">
    <source>
        <dbReference type="Pfam" id="PF08906"/>
    </source>
</evidence>
<evidence type="ECO:0000256" key="1">
    <source>
        <dbReference type="SAM" id="MobiDB-lite"/>
    </source>
</evidence>
<organism evidence="3 4">
    <name type="scientific">Myceligenerans crystallogenes</name>
    <dbReference type="NCBI Taxonomy" id="316335"/>
    <lineage>
        <taxon>Bacteria</taxon>
        <taxon>Bacillati</taxon>
        <taxon>Actinomycetota</taxon>
        <taxon>Actinomycetes</taxon>
        <taxon>Micrococcales</taxon>
        <taxon>Promicromonosporaceae</taxon>
        <taxon>Myceligenerans</taxon>
    </lineage>
</organism>
<feature type="region of interest" description="Disordered" evidence="1">
    <location>
        <begin position="151"/>
        <end position="288"/>
    </location>
</feature>
<dbReference type="Proteomes" id="UP001501094">
    <property type="component" value="Unassembled WGS sequence"/>
</dbReference>
<feature type="compositionally biased region" description="Low complexity" evidence="1">
    <location>
        <begin position="158"/>
        <end position="167"/>
    </location>
</feature>
<dbReference type="RefSeq" id="WP_344100589.1">
    <property type="nucleotide sequence ID" value="NZ_BAAANL010000002.1"/>
</dbReference>
<dbReference type="EMBL" id="BAAANL010000002">
    <property type="protein sequence ID" value="GAA1856449.1"/>
    <property type="molecule type" value="Genomic_DNA"/>
</dbReference>
<keyword evidence="4" id="KW-1185">Reference proteome</keyword>
<reference evidence="4" key="1">
    <citation type="journal article" date="2019" name="Int. J. Syst. Evol. Microbiol.">
        <title>The Global Catalogue of Microorganisms (GCM) 10K type strain sequencing project: providing services to taxonomists for standard genome sequencing and annotation.</title>
        <authorList>
            <consortium name="The Broad Institute Genomics Platform"/>
            <consortium name="The Broad Institute Genome Sequencing Center for Infectious Disease"/>
            <person name="Wu L."/>
            <person name="Ma J."/>
        </authorList>
    </citation>
    <scope>NUCLEOTIDE SEQUENCE [LARGE SCALE GENOMIC DNA]</scope>
    <source>
        <strain evidence="4">JCM 14326</strain>
    </source>
</reference>
<feature type="compositionally biased region" description="Pro residues" evidence="1">
    <location>
        <begin position="240"/>
        <end position="255"/>
    </location>
</feature>
<accession>A0ABP4ZL96</accession>
<comment type="caution">
    <text evidence="3">The sequence shown here is derived from an EMBL/GenBank/DDBJ whole genome shotgun (WGS) entry which is preliminary data.</text>
</comment>
<evidence type="ECO:0000313" key="4">
    <source>
        <dbReference type="Proteomes" id="UP001501094"/>
    </source>
</evidence>
<feature type="compositionally biased region" description="Pro residues" evidence="1">
    <location>
        <begin position="193"/>
        <end position="204"/>
    </location>
</feature>